<dbReference type="RefSeq" id="XP_016593156.1">
    <property type="nucleotide sequence ID" value="XM_016747670.1"/>
</dbReference>
<dbReference type="Proteomes" id="UP000030143">
    <property type="component" value="Unassembled WGS sequence"/>
</dbReference>
<protein>
    <recommendedName>
        <fullName evidence="4">Zinc finger, C2H2</fullName>
    </recommendedName>
</protein>
<accession>A0A0A2KEE9</accession>
<gene>
    <name evidence="2" type="ORF">PEX2_104000</name>
</gene>
<feature type="compositionally biased region" description="Low complexity" evidence="1">
    <location>
        <begin position="1"/>
        <end position="34"/>
    </location>
</feature>
<evidence type="ECO:0000256" key="1">
    <source>
        <dbReference type="SAM" id="MobiDB-lite"/>
    </source>
</evidence>
<sequence>MSTSQTPNTGDNPDPGPDPSTVTDTDTSTSTGTSTGTGTGTGTGLTPYGSHWRAYGFTYPQTFASPNKFLCSCPNHGVWQWPLDHAELTIASCAFRCPYCDEFNKLGRTRLMASNLRRHITKTHIEGNPYVYGTLIVASGAQNRGS</sequence>
<dbReference type="HOGENOM" id="CLU_1778117_0_0_1"/>
<comment type="caution">
    <text evidence="2">The sequence shown here is derived from an EMBL/GenBank/DDBJ whole genome shotgun (WGS) entry which is preliminary data.</text>
</comment>
<dbReference type="AlphaFoldDB" id="A0A0A2KEE9"/>
<dbReference type="VEuPathDB" id="FungiDB:PEXP_078980"/>
<feature type="region of interest" description="Disordered" evidence="1">
    <location>
        <begin position="1"/>
        <end position="44"/>
    </location>
</feature>
<keyword evidence="3" id="KW-1185">Reference proteome</keyword>
<evidence type="ECO:0000313" key="3">
    <source>
        <dbReference type="Proteomes" id="UP000030143"/>
    </source>
</evidence>
<dbReference type="OrthoDB" id="4288160at2759"/>
<evidence type="ECO:0008006" key="4">
    <source>
        <dbReference type="Google" id="ProtNLM"/>
    </source>
</evidence>
<dbReference type="PhylomeDB" id="A0A0A2KEE9"/>
<proteinExistence type="predicted"/>
<name>A0A0A2KEE9_PENEN</name>
<reference evidence="2 3" key="1">
    <citation type="journal article" date="2015" name="Mol. Plant Microbe Interact.">
        <title>Genome, transcriptome, and functional analyses of Penicillium expansum provide new insights into secondary metabolism and pathogenicity.</title>
        <authorList>
            <person name="Ballester A.R."/>
            <person name="Marcet-Houben M."/>
            <person name="Levin E."/>
            <person name="Sela N."/>
            <person name="Selma-Lazaro C."/>
            <person name="Carmona L."/>
            <person name="Wisniewski M."/>
            <person name="Droby S."/>
            <person name="Gonzalez-Candelas L."/>
            <person name="Gabaldon T."/>
        </authorList>
    </citation>
    <scope>NUCLEOTIDE SEQUENCE [LARGE SCALE GENOMIC DNA]</scope>
    <source>
        <strain evidence="2 3">MD-8</strain>
    </source>
</reference>
<dbReference type="GeneID" id="27683090"/>
<dbReference type="EMBL" id="JQFZ01000372">
    <property type="protein sequence ID" value="KGO49767.1"/>
    <property type="molecule type" value="Genomic_DNA"/>
</dbReference>
<organism evidence="2 3">
    <name type="scientific">Penicillium expansum</name>
    <name type="common">Blue mold rot fungus</name>
    <dbReference type="NCBI Taxonomy" id="27334"/>
    <lineage>
        <taxon>Eukaryota</taxon>
        <taxon>Fungi</taxon>
        <taxon>Dikarya</taxon>
        <taxon>Ascomycota</taxon>
        <taxon>Pezizomycotina</taxon>
        <taxon>Eurotiomycetes</taxon>
        <taxon>Eurotiomycetidae</taxon>
        <taxon>Eurotiales</taxon>
        <taxon>Aspergillaceae</taxon>
        <taxon>Penicillium</taxon>
    </lineage>
</organism>
<evidence type="ECO:0000313" key="2">
    <source>
        <dbReference type="EMBL" id="KGO49767.1"/>
    </source>
</evidence>